<organism evidence="1 2">
    <name type="scientific">Altererythrobacter epoxidivorans</name>
    <dbReference type="NCBI Taxonomy" id="361183"/>
    <lineage>
        <taxon>Bacteria</taxon>
        <taxon>Pseudomonadati</taxon>
        <taxon>Pseudomonadota</taxon>
        <taxon>Alphaproteobacteria</taxon>
        <taxon>Sphingomonadales</taxon>
        <taxon>Erythrobacteraceae</taxon>
        <taxon>Altererythrobacter</taxon>
    </lineage>
</organism>
<dbReference type="Proteomes" id="UP000057938">
    <property type="component" value="Chromosome"/>
</dbReference>
<keyword evidence="1" id="KW-0560">Oxidoreductase</keyword>
<dbReference type="AlphaFoldDB" id="A0A0M3TB11"/>
<proteinExistence type="predicted"/>
<evidence type="ECO:0000313" key="2">
    <source>
        <dbReference type="Proteomes" id="UP000057938"/>
    </source>
</evidence>
<protein>
    <submittedName>
        <fullName evidence="1">NADP-dependent malic enzyme</fullName>
        <ecNumber evidence="1">1.1.1.40</ecNumber>
    </submittedName>
</protein>
<dbReference type="KEGG" id="aep:AMC99_02761"/>
<sequence length="54" mass="5581">MIKQRLAGGESKGGLLFRQVSNLPLGNVAGPTACLLQAIGESTLPRISNRFAAG</sequence>
<evidence type="ECO:0000313" key="1">
    <source>
        <dbReference type="EMBL" id="ALE18032.1"/>
    </source>
</evidence>
<accession>A0A0M3TB11</accession>
<gene>
    <name evidence="1" type="ORF">AMC99_02761</name>
</gene>
<reference evidence="1 2" key="1">
    <citation type="submission" date="2015-09" db="EMBL/GenBank/DDBJ databases">
        <title>Complete genome sequence of a benzo[a]pyrene-degrading bacterium Altererythrobacter epoxidivorans CGMCC 1.7731T.</title>
        <authorList>
            <person name="Li Z."/>
            <person name="Cheng H."/>
            <person name="Huo Y."/>
            <person name="Xu X."/>
        </authorList>
    </citation>
    <scope>NUCLEOTIDE SEQUENCE [LARGE SCALE GENOMIC DNA]</scope>
    <source>
        <strain evidence="1 2">CGMCC 1.7731</strain>
    </source>
</reference>
<dbReference type="EMBL" id="CP012669">
    <property type="protein sequence ID" value="ALE18032.1"/>
    <property type="molecule type" value="Genomic_DNA"/>
</dbReference>
<name>A0A0M3TB11_9SPHN</name>
<dbReference type="STRING" id="361183.AMC99_02761"/>
<dbReference type="GO" id="GO:0004473">
    <property type="term" value="F:malate dehydrogenase (decarboxylating) (NADP+) activity"/>
    <property type="evidence" value="ECO:0007669"/>
    <property type="project" value="UniProtKB-EC"/>
</dbReference>
<keyword evidence="2" id="KW-1185">Reference proteome</keyword>
<dbReference type="EC" id="1.1.1.40" evidence="1"/>